<dbReference type="STRING" id="1658172.A0A1B7NQI1"/>
<evidence type="ECO:0000313" key="2">
    <source>
        <dbReference type="Proteomes" id="UP000091918"/>
    </source>
</evidence>
<proteinExistence type="predicted"/>
<name>A0A1B7NQI1_9EURO</name>
<dbReference type="AlphaFoldDB" id="A0A1B7NQI1"/>
<protein>
    <recommendedName>
        <fullName evidence="3">F-box domain-containing protein</fullName>
    </recommendedName>
</protein>
<keyword evidence="2" id="KW-1185">Reference proteome</keyword>
<organism evidence="1 2">
    <name type="scientific">Emergomyces africanus</name>
    <dbReference type="NCBI Taxonomy" id="1955775"/>
    <lineage>
        <taxon>Eukaryota</taxon>
        <taxon>Fungi</taxon>
        <taxon>Dikarya</taxon>
        <taxon>Ascomycota</taxon>
        <taxon>Pezizomycotina</taxon>
        <taxon>Eurotiomycetes</taxon>
        <taxon>Eurotiomycetidae</taxon>
        <taxon>Onygenales</taxon>
        <taxon>Ajellomycetaceae</taxon>
        <taxon>Emergomyces</taxon>
    </lineage>
</organism>
<dbReference type="EMBL" id="LGUA01001241">
    <property type="protein sequence ID" value="OAX78926.1"/>
    <property type="molecule type" value="Genomic_DNA"/>
</dbReference>
<dbReference type="Proteomes" id="UP000091918">
    <property type="component" value="Unassembled WGS sequence"/>
</dbReference>
<reference evidence="1 2" key="1">
    <citation type="submission" date="2015-07" db="EMBL/GenBank/DDBJ databases">
        <title>Emmonsia species relationships and genome sequence.</title>
        <authorList>
            <person name="Cuomo C.A."/>
            <person name="Schwartz I.S."/>
            <person name="Kenyon C."/>
            <person name="de Hoog G.S."/>
            <person name="Govender N.P."/>
            <person name="Botha A."/>
            <person name="Moreno L."/>
            <person name="de Vries M."/>
            <person name="Munoz J.F."/>
            <person name="Stielow J.B."/>
        </authorList>
    </citation>
    <scope>NUCLEOTIDE SEQUENCE [LARGE SCALE GENOMIC DNA]</scope>
    <source>
        <strain evidence="1 2">CBS 136260</strain>
    </source>
</reference>
<evidence type="ECO:0008006" key="3">
    <source>
        <dbReference type="Google" id="ProtNLM"/>
    </source>
</evidence>
<accession>A0A1B7NQI1</accession>
<dbReference type="OrthoDB" id="3510794at2759"/>
<comment type="caution">
    <text evidence="1">The sequence shown here is derived from an EMBL/GenBank/DDBJ whole genome shotgun (WGS) entry which is preliminary data.</text>
</comment>
<evidence type="ECO:0000313" key="1">
    <source>
        <dbReference type="EMBL" id="OAX78926.1"/>
    </source>
</evidence>
<sequence>MGTTTYICKKDTKHRRPVSFLDLPPEIRHEIYALALSWPNLRVPFTRLRHECELVEAAWFRPSPSFSMGLGSSCNHSCALPLPYIPESEYTTPTIFLLNRQITYEALPVLHAQELVIDEPPPYSMALGRPVDITMFISEGALQRARRVVLKIDVANLASRWARTVDTLLDVWQVDNCLEELRIVVAGGLGRMNIIGKEGVRIIVFKMFAKLRNSARSTPLVSKFYLKDAIHRVLQSNKLLDLSREQGILETYSYGYSY</sequence>
<gene>
    <name evidence="1" type="ORF">ACJ72_06762</name>
</gene>